<dbReference type="AlphaFoldDB" id="A0A4R3NAM6"/>
<sequence length="357" mass="39933">MDIHASLKKPALTKKVSQVVTLYDPRMWKEKGLWWTVGLFFVTYLVIVLILGIVWSRSPSLFDVRENALEMVKGDESRLVPGTYTTATAIGIAETLLDKPGGYLMNDKTPPGIYLDNIPNWEFGALTELRDLADSLRNHFSRAQSQSVEDKDLQVAQPQFNYDSQSWILPSTESEYGKGLTALERYFERLADDNRADGQFFARADNLGMYLGLVEKRLGNLAQRLSYAVGQAHLNTDLAGDPNATQARSAPQQISNKTPWMQIDDVFFEARGYTWALLHTLQAMEIDFESVLVGKGALVSLQQIGRELRNTQNPIWSPMILNGTGFGPMGNHSLVMASYISRANAAIIDLRKLLEQG</sequence>
<keyword evidence="1" id="KW-0472">Membrane</keyword>
<dbReference type="Proteomes" id="UP000295717">
    <property type="component" value="Unassembled WGS sequence"/>
</dbReference>
<dbReference type="EMBL" id="SMAO01000001">
    <property type="protein sequence ID" value="TCT24069.1"/>
    <property type="molecule type" value="Genomic_DNA"/>
</dbReference>
<keyword evidence="1" id="KW-0812">Transmembrane</keyword>
<dbReference type="InterPro" id="IPR016936">
    <property type="entry name" value="UCP029693"/>
</dbReference>
<reference evidence="2 3" key="1">
    <citation type="submission" date="2019-03" db="EMBL/GenBank/DDBJ databases">
        <title>Genomic Encyclopedia of Type Strains, Phase IV (KMG-IV): sequencing the most valuable type-strain genomes for metagenomic binning, comparative biology and taxonomic classification.</title>
        <authorList>
            <person name="Goeker M."/>
        </authorList>
    </citation>
    <scope>NUCLEOTIDE SEQUENCE [LARGE SCALE GENOMIC DNA]</scope>
    <source>
        <strain evidence="2 3">DSM 13587</strain>
    </source>
</reference>
<protein>
    <recommendedName>
        <fullName evidence="4">DUF2333 family protein</fullName>
    </recommendedName>
</protein>
<dbReference type="RefSeq" id="WP_132975179.1">
    <property type="nucleotide sequence ID" value="NZ_SMAO01000001.1"/>
</dbReference>
<dbReference type="OrthoDB" id="5821246at2"/>
<proteinExistence type="predicted"/>
<feature type="transmembrane region" description="Helical" evidence="1">
    <location>
        <begin position="33"/>
        <end position="55"/>
    </location>
</feature>
<evidence type="ECO:0008006" key="4">
    <source>
        <dbReference type="Google" id="ProtNLM"/>
    </source>
</evidence>
<dbReference type="PIRSF" id="PIRSF029693">
    <property type="entry name" value="UCP029693"/>
    <property type="match status" value="1"/>
</dbReference>
<evidence type="ECO:0000313" key="2">
    <source>
        <dbReference type="EMBL" id="TCT24069.1"/>
    </source>
</evidence>
<keyword evidence="3" id="KW-1185">Reference proteome</keyword>
<name>A0A4R3NAM6_9GAMM</name>
<keyword evidence="1" id="KW-1133">Transmembrane helix</keyword>
<evidence type="ECO:0000256" key="1">
    <source>
        <dbReference type="SAM" id="Phobius"/>
    </source>
</evidence>
<organism evidence="2 3">
    <name type="scientific">Thiobaca trueperi</name>
    <dbReference type="NCBI Taxonomy" id="127458"/>
    <lineage>
        <taxon>Bacteria</taxon>
        <taxon>Pseudomonadati</taxon>
        <taxon>Pseudomonadota</taxon>
        <taxon>Gammaproteobacteria</taxon>
        <taxon>Chromatiales</taxon>
        <taxon>Chromatiaceae</taxon>
        <taxon>Thiobaca</taxon>
    </lineage>
</organism>
<comment type="caution">
    <text evidence="2">The sequence shown here is derived from an EMBL/GenBank/DDBJ whole genome shotgun (WGS) entry which is preliminary data.</text>
</comment>
<evidence type="ECO:0000313" key="3">
    <source>
        <dbReference type="Proteomes" id="UP000295717"/>
    </source>
</evidence>
<dbReference type="Pfam" id="PF10095">
    <property type="entry name" value="DUF2333"/>
    <property type="match status" value="1"/>
</dbReference>
<accession>A0A4R3NAM6</accession>
<gene>
    <name evidence="2" type="ORF">EDC35_101389</name>
</gene>